<reference evidence="1 2" key="2">
    <citation type="journal article" date="2022" name="Mol. Ecol. Resour.">
        <title>The genomes of chicory, endive, great burdock and yacon provide insights into Asteraceae paleo-polyploidization history and plant inulin production.</title>
        <authorList>
            <person name="Fan W."/>
            <person name="Wang S."/>
            <person name="Wang H."/>
            <person name="Wang A."/>
            <person name="Jiang F."/>
            <person name="Liu H."/>
            <person name="Zhao H."/>
            <person name="Xu D."/>
            <person name="Zhang Y."/>
        </authorList>
    </citation>
    <scope>NUCLEOTIDE SEQUENCE [LARGE SCALE GENOMIC DNA]</scope>
    <source>
        <strain evidence="2">cv. Punajuju</strain>
        <tissue evidence="1">Leaves</tissue>
    </source>
</reference>
<dbReference type="EMBL" id="CM042011">
    <property type="protein sequence ID" value="KAI3768044.1"/>
    <property type="molecule type" value="Genomic_DNA"/>
</dbReference>
<accession>A0ACB9F9U7</accession>
<organism evidence="1 2">
    <name type="scientific">Cichorium intybus</name>
    <name type="common">Chicory</name>
    <dbReference type="NCBI Taxonomy" id="13427"/>
    <lineage>
        <taxon>Eukaryota</taxon>
        <taxon>Viridiplantae</taxon>
        <taxon>Streptophyta</taxon>
        <taxon>Embryophyta</taxon>
        <taxon>Tracheophyta</taxon>
        <taxon>Spermatophyta</taxon>
        <taxon>Magnoliopsida</taxon>
        <taxon>eudicotyledons</taxon>
        <taxon>Gunneridae</taxon>
        <taxon>Pentapetalae</taxon>
        <taxon>asterids</taxon>
        <taxon>campanulids</taxon>
        <taxon>Asterales</taxon>
        <taxon>Asteraceae</taxon>
        <taxon>Cichorioideae</taxon>
        <taxon>Cichorieae</taxon>
        <taxon>Cichoriinae</taxon>
        <taxon>Cichorium</taxon>
    </lineage>
</organism>
<name>A0ACB9F9U7_CICIN</name>
<protein>
    <submittedName>
        <fullName evidence="1">Uncharacterized protein</fullName>
    </submittedName>
</protein>
<dbReference type="Proteomes" id="UP001055811">
    <property type="component" value="Linkage Group LG03"/>
</dbReference>
<evidence type="ECO:0000313" key="1">
    <source>
        <dbReference type="EMBL" id="KAI3768044.1"/>
    </source>
</evidence>
<reference evidence="2" key="1">
    <citation type="journal article" date="2022" name="Mol. Ecol. Resour.">
        <title>The genomes of chicory, endive, great burdock and yacon provide insights into Asteraceae palaeo-polyploidization history and plant inulin production.</title>
        <authorList>
            <person name="Fan W."/>
            <person name="Wang S."/>
            <person name="Wang H."/>
            <person name="Wang A."/>
            <person name="Jiang F."/>
            <person name="Liu H."/>
            <person name="Zhao H."/>
            <person name="Xu D."/>
            <person name="Zhang Y."/>
        </authorList>
    </citation>
    <scope>NUCLEOTIDE SEQUENCE [LARGE SCALE GENOMIC DNA]</scope>
    <source>
        <strain evidence="2">cv. Punajuju</strain>
    </source>
</reference>
<keyword evidence="2" id="KW-1185">Reference proteome</keyword>
<evidence type="ECO:0000313" key="2">
    <source>
        <dbReference type="Proteomes" id="UP001055811"/>
    </source>
</evidence>
<sequence length="151" mass="17604">MLANDLGTKATRCIRFHTQKFNEHILMKGLRKMKELRFLSVVLGDCFNNLELNILSPEFPNTLRYLQFTHYPLKHLPITFQANNLVALEMVGSRIVQLWEGGERKDNYCNSQKIKAELGRRNQEFIHSSHMGLNSLRENRVQVDNASQVLY</sequence>
<gene>
    <name evidence="1" type="ORF">L2E82_18475</name>
</gene>
<comment type="caution">
    <text evidence="1">The sequence shown here is derived from an EMBL/GenBank/DDBJ whole genome shotgun (WGS) entry which is preliminary data.</text>
</comment>
<proteinExistence type="predicted"/>